<organism evidence="5 6">
    <name type="scientific">Fasciola gigantica</name>
    <name type="common">Giant liver fluke</name>
    <dbReference type="NCBI Taxonomy" id="46835"/>
    <lineage>
        <taxon>Eukaryota</taxon>
        <taxon>Metazoa</taxon>
        <taxon>Spiralia</taxon>
        <taxon>Lophotrochozoa</taxon>
        <taxon>Platyhelminthes</taxon>
        <taxon>Trematoda</taxon>
        <taxon>Digenea</taxon>
        <taxon>Plagiorchiida</taxon>
        <taxon>Echinostomata</taxon>
        <taxon>Echinostomatoidea</taxon>
        <taxon>Fasciolidae</taxon>
        <taxon>Fasciola</taxon>
    </lineage>
</organism>
<protein>
    <submittedName>
        <fullName evidence="5">Acetyl-CoA acetyltransferase</fullName>
    </submittedName>
</protein>
<dbReference type="InterPro" id="IPR016039">
    <property type="entry name" value="Thiolase-like"/>
</dbReference>
<sequence>MNVVHRVPGILKGTCPDVLLKRPSCTKMIEDVLIIGTARTPIGSFQKSLSSCSAPVLGGFAIKAAVKRSKVDPVAIQECYMGLVVSAFTKQAPVKQAALRGGLSLATPCTAVNKICASGMKAIIIAAQSVALGHQASVSNKFFVLFPLKKNEDQLFFWKPKA</sequence>
<evidence type="ECO:0000256" key="1">
    <source>
        <dbReference type="ARBA" id="ARBA00010982"/>
    </source>
</evidence>
<comment type="similarity">
    <text evidence="1">Belongs to the thiolase-like superfamily. Thiolase family.</text>
</comment>
<dbReference type="GO" id="GO:0006635">
    <property type="term" value="P:fatty acid beta-oxidation"/>
    <property type="evidence" value="ECO:0007669"/>
    <property type="project" value="TreeGrafter"/>
</dbReference>
<dbReference type="Pfam" id="PF00108">
    <property type="entry name" value="Thiolase_N"/>
    <property type="match status" value="1"/>
</dbReference>
<feature type="domain" description="Thiolase N-terminal" evidence="4">
    <location>
        <begin position="32"/>
        <end position="135"/>
    </location>
</feature>
<dbReference type="STRING" id="46835.A0A504Z4E4"/>
<evidence type="ECO:0000259" key="4">
    <source>
        <dbReference type="Pfam" id="PF00108"/>
    </source>
</evidence>
<dbReference type="SUPFAM" id="SSF53901">
    <property type="entry name" value="Thiolase-like"/>
    <property type="match status" value="1"/>
</dbReference>
<proteinExistence type="inferred from homology"/>
<keyword evidence="6" id="KW-1185">Reference proteome</keyword>
<dbReference type="PANTHER" id="PTHR18919">
    <property type="entry name" value="ACETYL-COA C-ACYLTRANSFERASE"/>
    <property type="match status" value="1"/>
</dbReference>
<dbReference type="AlphaFoldDB" id="A0A504Z4E4"/>
<evidence type="ECO:0000313" key="6">
    <source>
        <dbReference type="Proteomes" id="UP000316759"/>
    </source>
</evidence>
<reference evidence="5 6" key="1">
    <citation type="submission" date="2019-04" db="EMBL/GenBank/DDBJ databases">
        <title>Annotation for the trematode Fasciola gigantica.</title>
        <authorList>
            <person name="Choi Y.-J."/>
        </authorList>
    </citation>
    <scope>NUCLEOTIDE SEQUENCE [LARGE SCALE GENOMIC DNA]</scope>
    <source>
        <strain evidence="5">Uganda_cow_1</strain>
    </source>
</reference>
<name>A0A504Z4E4_FASGI</name>
<dbReference type="OrthoDB" id="5404651at2759"/>
<comment type="caution">
    <text evidence="5">The sequence shown here is derived from an EMBL/GenBank/DDBJ whole genome shotgun (WGS) entry which is preliminary data.</text>
</comment>
<accession>A0A504Z4E4</accession>
<dbReference type="PROSITE" id="PS00098">
    <property type="entry name" value="THIOLASE_1"/>
    <property type="match status" value="1"/>
</dbReference>
<dbReference type="EMBL" id="SUNJ01000849">
    <property type="protein sequence ID" value="TPP67291.1"/>
    <property type="molecule type" value="Genomic_DNA"/>
</dbReference>
<dbReference type="PANTHER" id="PTHR18919:SF156">
    <property type="entry name" value="ACETYL-COA ACETYLTRANSFERASE, MITOCHONDRIAL"/>
    <property type="match status" value="1"/>
</dbReference>
<dbReference type="GO" id="GO:0003985">
    <property type="term" value="F:acetyl-CoA C-acetyltransferase activity"/>
    <property type="evidence" value="ECO:0007669"/>
    <property type="project" value="TreeGrafter"/>
</dbReference>
<evidence type="ECO:0000256" key="3">
    <source>
        <dbReference type="ARBA" id="ARBA00023315"/>
    </source>
</evidence>
<dbReference type="GO" id="GO:0005739">
    <property type="term" value="C:mitochondrion"/>
    <property type="evidence" value="ECO:0007669"/>
    <property type="project" value="TreeGrafter"/>
</dbReference>
<keyword evidence="3" id="KW-0012">Acyltransferase</keyword>
<dbReference type="Gene3D" id="3.40.47.10">
    <property type="match status" value="1"/>
</dbReference>
<dbReference type="InterPro" id="IPR020615">
    <property type="entry name" value="Thiolase_acyl_enz_int_AS"/>
</dbReference>
<evidence type="ECO:0000313" key="5">
    <source>
        <dbReference type="EMBL" id="TPP67291.1"/>
    </source>
</evidence>
<dbReference type="InterPro" id="IPR020616">
    <property type="entry name" value="Thiolase_N"/>
</dbReference>
<dbReference type="Proteomes" id="UP000316759">
    <property type="component" value="Unassembled WGS sequence"/>
</dbReference>
<evidence type="ECO:0000256" key="2">
    <source>
        <dbReference type="ARBA" id="ARBA00022679"/>
    </source>
</evidence>
<keyword evidence="2 5" id="KW-0808">Transferase</keyword>
<gene>
    <name evidence="5" type="ORF">FGIG_02016</name>
</gene>